<dbReference type="Pfam" id="PF00389">
    <property type="entry name" value="2-Hacid_dh"/>
    <property type="match status" value="1"/>
</dbReference>
<dbReference type="GO" id="GO:0009853">
    <property type="term" value="P:photorespiration"/>
    <property type="evidence" value="ECO:0007669"/>
    <property type="project" value="UniProtKB-ARBA"/>
</dbReference>
<feature type="domain" description="D-isomer specific 2-hydroxyacid dehydrogenase catalytic" evidence="6">
    <location>
        <begin position="10"/>
        <end position="310"/>
    </location>
</feature>
<dbReference type="InterPro" id="IPR036291">
    <property type="entry name" value="NAD(P)-bd_dom_sf"/>
</dbReference>
<dbReference type="FunFam" id="3.40.50.720:FF:000213">
    <property type="entry name" value="Putative 2-hydroxyacid dehydrogenase"/>
    <property type="match status" value="1"/>
</dbReference>
<evidence type="ECO:0000259" key="7">
    <source>
        <dbReference type="Pfam" id="PF02826"/>
    </source>
</evidence>
<keyword evidence="2 5" id="KW-0560">Oxidoreductase</keyword>
<dbReference type="Gene3D" id="3.40.50.720">
    <property type="entry name" value="NAD(P)-binding Rossmann-like Domain"/>
    <property type="match status" value="2"/>
</dbReference>
<dbReference type="PROSITE" id="PS00065">
    <property type="entry name" value="D_2_HYDROXYACID_DH_1"/>
    <property type="match status" value="1"/>
</dbReference>
<dbReference type="PANTHER" id="PTHR10996">
    <property type="entry name" value="2-HYDROXYACID DEHYDROGENASE-RELATED"/>
    <property type="match status" value="1"/>
</dbReference>
<keyword evidence="3" id="KW-0520">NAD</keyword>
<keyword evidence="1" id="KW-0521">NADP</keyword>
<dbReference type="GO" id="GO:0051287">
    <property type="term" value="F:NAD binding"/>
    <property type="evidence" value="ECO:0007669"/>
    <property type="project" value="InterPro"/>
</dbReference>
<dbReference type="InterPro" id="IPR029752">
    <property type="entry name" value="D-isomer_DH_CS1"/>
</dbReference>
<dbReference type="InterPro" id="IPR050223">
    <property type="entry name" value="D-isomer_2-hydroxyacid_DH"/>
</dbReference>
<dbReference type="CDD" id="cd12156">
    <property type="entry name" value="HPPR"/>
    <property type="match status" value="1"/>
</dbReference>
<evidence type="ECO:0000256" key="3">
    <source>
        <dbReference type="ARBA" id="ARBA00023027"/>
    </source>
</evidence>
<evidence type="ECO:0000256" key="5">
    <source>
        <dbReference type="RuleBase" id="RU003719"/>
    </source>
</evidence>
<dbReference type="SUPFAM" id="SSF52283">
    <property type="entry name" value="Formate/glycerate dehydrogenase catalytic domain-like"/>
    <property type="match status" value="1"/>
</dbReference>
<dbReference type="PANTHER" id="PTHR10996:SF178">
    <property type="entry name" value="2-HYDROXYACID DEHYDROGENASE YGL185C-RELATED"/>
    <property type="match status" value="1"/>
</dbReference>
<organism evidence="8">
    <name type="scientific">Fagus sylvatica</name>
    <name type="common">Beechnut</name>
    <dbReference type="NCBI Taxonomy" id="28930"/>
    <lineage>
        <taxon>Eukaryota</taxon>
        <taxon>Viridiplantae</taxon>
        <taxon>Streptophyta</taxon>
        <taxon>Embryophyta</taxon>
        <taxon>Tracheophyta</taxon>
        <taxon>Spermatophyta</taxon>
        <taxon>Magnoliopsida</taxon>
        <taxon>eudicotyledons</taxon>
        <taxon>Gunneridae</taxon>
        <taxon>Pentapetalae</taxon>
        <taxon>rosids</taxon>
        <taxon>fabids</taxon>
        <taxon>Fagales</taxon>
        <taxon>Fagaceae</taxon>
        <taxon>Fagus</taxon>
    </lineage>
</organism>
<evidence type="ECO:0000256" key="4">
    <source>
        <dbReference type="ARBA" id="ARBA00066661"/>
    </source>
</evidence>
<evidence type="ECO:0000256" key="1">
    <source>
        <dbReference type="ARBA" id="ARBA00022857"/>
    </source>
</evidence>
<dbReference type="InterPro" id="IPR006140">
    <property type="entry name" value="D-isomer_DH_NAD-bd"/>
</dbReference>
<gene>
    <name evidence="8" type="ORF">FSB_LOCUS4479</name>
</gene>
<dbReference type="GO" id="GO:0005829">
    <property type="term" value="C:cytosol"/>
    <property type="evidence" value="ECO:0007669"/>
    <property type="project" value="TreeGrafter"/>
</dbReference>
<dbReference type="AlphaFoldDB" id="A0A2N9EC51"/>
<name>A0A2N9EC51_FAGSY</name>
<protein>
    <recommendedName>
        <fullName evidence="4">glyoxylate reductase (NADP(+))</fullName>
        <ecNumber evidence="4">1.1.1.79</ecNumber>
    </recommendedName>
</protein>
<accession>A0A2N9EC51</accession>
<dbReference type="GO" id="GO:0016618">
    <property type="term" value="F:hydroxypyruvate reductase [NAD(P)H] activity"/>
    <property type="evidence" value="ECO:0007669"/>
    <property type="project" value="TreeGrafter"/>
</dbReference>
<feature type="domain" description="D-isomer specific 2-hydroxyacid dehydrogenase NAD-binding" evidence="7">
    <location>
        <begin position="109"/>
        <end position="281"/>
    </location>
</feature>
<dbReference type="Pfam" id="PF02826">
    <property type="entry name" value="2-Hacid_dh_C"/>
    <property type="match status" value="1"/>
</dbReference>
<evidence type="ECO:0000313" key="8">
    <source>
        <dbReference type="EMBL" id="SPC76597.1"/>
    </source>
</evidence>
<dbReference type="InterPro" id="IPR006139">
    <property type="entry name" value="D-isomer_2_OHA_DH_cat_dom"/>
</dbReference>
<sequence>MESISVLMLCPMSSYLEEELQRRFNLLKLWTAPQKPQFIKEHSGSIRAIVGNAGAGADAELIEALPRLEIVSSYSVGVDKIDLNKCREKGIRVTYTPDVLTEDVADLAIGLILAVLRRLCASDQYVRSGKWKKGDYKLTTKFTGKTVGIIGLGRIGMAVAKRAEAFSCPICYYSRTEKPDTNYKYYPSVVELASNCNILVVACPLTEETRHIVNREVINALGPKGVLINVGRGPHVDEPELVSALVEGRLGGAGLDVYEHEPEVPEELFGLENVVLLPHVGSGTVETREAMADLVLGNLEAHFLNKPLLTPLV</sequence>
<dbReference type="SUPFAM" id="SSF51735">
    <property type="entry name" value="NAD(P)-binding Rossmann-fold domains"/>
    <property type="match status" value="1"/>
</dbReference>
<comment type="similarity">
    <text evidence="5">Belongs to the D-isomer specific 2-hydroxyacid dehydrogenase family.</text>
</comment>
<dbReference type="EC" id="1.1.1.79" evidence="4"/>
<evidence type="ECO:0000259" key="6">
    <source>
        <dbReference type="Pfam" id="PF00389"/>
    </source>
</evidence>
<evidence type="ECO:0000256" key="2">
    <source>
        <dbReference type="ARBA" id="ARBA00023002"/>
    </source>
</evidence>
<reference evidence="8" key="1">
    <citation type="submission" date="2018-02" db="EMBL/GenBank/DDBJ databases">
        <authorList>
            <person name="Cohen D.B."/>
            <person name="Kent A.D."/>
        </authorList>
    </citation>
    <scope>NUCLEOTIDE SEQUENCE</scope>
</reference>
<dbReference type="GO" id="GO:0030267">
    <property type="term" value="F:glyoxylate reductase (NADPH) activity"/>
    <property type="evidence" value="ECO:0007669"/>
    <property type="project" value="UniProtKB-EC"/>
</dbReference>
<proteinExistence type="inferred from homology"/>
<dbReference type="EMBL" id="OIVN01000225">
    <property type="protein sequence ID" value="SPC76597.1"/>
    <property type="molecule type" value="Genomic_DNA"/>
</dbReference>